<evidence type="ECO:0000313" key="2">
    <source>
        <dbReference type="Proteomes" id="UP000286806"/>
    </source>
</evidence>
<organism evidence="1 2">
    <name type="scientific">Sulfuriferula multivorans</name>
    <dbReference type="NCBI Taxonomy" id="1559896"/>
    <lineage>
        <taxon>Bacteria</taxon>
        <taxon>Pseudomonadati</taxon>
        <taxon>Pseudomonadota</taxon>
        <taxon>Betaproteobacteria</taxon>
        <taxon>Nitrosomonadales</taxon>
        <taxon>Sulfuricellaceae</taxon>
        <taxon>Sulfuriferula</taxon>
    </lineage>
</organism>
<dbReference type="PANTHER" id="PTHR37691:SF1">
    <property type="entry name" value="BLR3518 PROTEIN"/>
    <property type="match status" value="1"/>
</dbReference>
<evidence type="ECO:0000313" key="1">
    <source>
        <dbReference type="EMBL" id="GBL46331.1"/>
    </source>
</evidence>
<dbReference type="InterPro" id="IPR027396">
    <property type="entry name" value="DsrEFH-like"/>
</dbReference>
<proteinExistence type="predicted"/>
<protein>
    <submittedName>
        <fullName evidence="1">Uncharacterized protein</fullName>
    </submittedName>
</protein>
<dbReference type="OrthoDB" id="8563147at2"/>
<dbReference type="AlphaFoldDB" id="A0A401JFC2"/>
<dbReference type="Gene3D" id="3.40.1260.10">
    <property type="entry name" value="DsrEFH-like"/>
    <property type="match status" value="1"/>
</dbReference>
<dbReference type="Proteomes" id="UP000286806">
    <property type="component" value="Unassembled WGS sequence"/>
</dbReference>
<accession>A0A401JFC2</accession>
<keyword evidence="2" id="KW-1185">Reference proteome</keyword>
<dbReference type="SUPFAM" id="SSF75169">
    <property type="entry name" value="DsrEFH-like"/>
    <property type="match status" value="1"/>
</dbReference>
<dbReference type="PANTHER" id="PTHR37691">
    <property type="entry name" value="BLR3518 PROTEIN"/>
    <property type="match status" value="1"/>
</dbReference>
<dbReference type="InterPro" id="IPR003787">
    <property type="entry name" value="Sulphur_relay_DsrE/F-like"/>
</dbReference>
<dbReference type="EMBL" id="BGOW01000017">
    <property type="protein sequence ID" value="GBL46331.1"/>
    <property type="molecule type" value="Genomic_DNA"/>
</dbReference>
<sequence length="160" mass="17913">MVVLSMLTFLGTATAKDIAVPYGTATVTTRPTPVLNTVFDVSYDDPQKLDLLYDFVRNTRQVTRGKVAIVTHGPELRAFAKENYTKYQAIVDKMAALSKEGVAFYMCSNAMKMAGYKPEDMVGFITVVPSGFAEIAYLEYRGYQYINPTPLSTRDIRQLR</sequence>
<reference evidence="1 2" key="1">
    <citation type="journal article" date="2019" name="Front. Microbiol.">
        <title>Genomes of Neutrophilic Sulfur-Oxidizing Chemolithoautotrophs Representing 9 Proteobacterial Species From 8 Genera.</title>
        <authorList>
            <person name="Watanabe T."/>
            <person name="Kojima H."/>
            <person name="Umezawa K."/>
            <person name="Hori C."/>
            <person name="Takasuka T.E."/>
            <person name="Kato Y."/>
            <person name="Fukui M."/>
        </authorList>
    </citation>
    <scope>NUCLEOTIDE SEQUENCE [LARGE SCALE GENOMIC DNA]</scope>
    <source>
        <strain evidence="1 2">TTN</strain>
    </source>
</reference>
<gene>
    <name evidence="1" type="ORF">SFMTTN_2144</name>
</gene>
<dbReference type="Pfam" id="PF02635">
    <property type="entry name" value="DsrE"/>
    <property type="match status" value="1"/>
</dbReference>
<comment type="caution">
    <text evidence="1">The sequence shown here is derived from an EMBL/GenBank/DDBJ whole genome shotgun (WGS) entry which is preliminary data.</text>
</comment>
<name>A0A401JFC2_9PROT</name>